<accession>A0A9W4CY99</accession>
<protein>
    <submittedName>
        <fullName evidence="2">BgTH12-06784</fullName>
    </submittedName>
</protein>
<evidence type="ECO:0000256" key="1">
    <source>
        <dbReference type="SAM" id="SignalP"/>
    </source>
</evidence>
<dbReference type="AlphaFoldDB" id="A0A9W4CY99"/>
<feature type="chain" id="PRO_5040761141" evidence="1">
    <location>
        <begin position="24"/>
        <end position="90"/>
    </location>
</feature>
<name>A0A9W4CY99_BLUGR</name>
<keyword evidence="1" id="KW-0732">Signal</keyword>
<dbReference type="EMBL" id="CAJHIT010000004">
    <property type="protein sequence ID" value="CAD6501085.1"/>
    <property type="molecule type" value="Genomic_DNA"/>
</dbReference>
<dbReference type="Proteomes" id="UP000683417">
    <property type="component" value="Unassembled WGS sequence"/>
</dbReference>
<proteinExistence type="predicted"/>
<comment type="caution">
    <text evidence="2">The sequence shown here is derived from an EMBL/GenBank/DDBJ whole genome shotgun (WGS) entry which is preliminary data.</text>
</comment>
<reference evidence="2" key="1">
    <citation type="submission" date="2020-10" db="EMBL/GenBank/DDBJ databases">
        <authorList>
            <person name="Muller C M."/>
        </authorList>
    </citation>
    <scope>NUCLEOTIDE SEQUENCE</scope>
    <source>
        <strain evidence="2">THUN-12</strain>
    </source>
</reference>
<evidence type="ECO:0000313" key="3">
    <source>
        <dbReference type="Proteomes" id="UP000683417"/>
    </source>
</evidence>
<feature type="signal peptide" evidence="1">
    <location>
        <begin position="1"/>
        <end position="23"/>
    </location>
</feature>
<organism evidence="2 3">
    <name type="scientific">Blumeria graminis f. sp. triticale</name>
    <dbReference type="NCBI Taxonomy" id="1689686"/>
    <lineage>
        <taxon>Eukaryota</taxon>
        <taxon>Fungi</taxon>
        <taxon>Dikarya</taxon>
        <taxon>Ascomycota</taxon>
        <taxon>Pezizomycotina</taxon>
        <taxon>Leotiomycetes</taxon>
        <taxon>Erysiphales</taxon>
        <taxon>Erysiphaceae</taxon>
        <taxon>Blumeria</taxon>
    </lineage>
</organism>
<gene>
    <name evidence="2" type="ORF">BGTH12_LOCUS2443</name>
</gene>
<sequence>MKKITLASITSVLVIIFPGKVISDYICNGRYISTALLQPHVNRAYANMAQNHSNVSRPGKEPPIHHTVFNYIDPETVCRSISSPYNTDSY</sequence>
<evidence type="ECO:0000313" key="2">
    <source>
        <dbReference type="EMBL" id="CAD6501085.1"/>
    </source>
</evidence>